<organism evidence="5 6">
    <name type="scientific">Candidatus Sherwoodlollariibacterium unditelluris</name>
    <dbReference type="NCBI Taxonomy" id="1974757"/>
    <lineage>
        <taxon>Bacteria</taxon>
        <taxon>Pseudomonadati</taxon>
        <taxon>Candidatus Omnitrophota</taxon>
        <taxon>Candidatus Sherwoodlollariibacterium</taxon>
    </lineage>
</organism>
<evidence type="ECO:0000256" key="2">
    <source>
        <dbReference type="ARBA" id="ARBA00022927"/>
    </source>
</evidence>
<reference evidence="5 6" key="1">
    <citation type="submission" date="2017-09" db="EMBL/GenBank/DDBJ databases">
        <title>Depth-based differentiation of microbial function through sediment-hosted aquifers and enrichment of novel symbionts in the deep terrestrial subsurface.</title>
        <authorList>
            <person name="Probst A.J."/>
            <person name="Ladd B."/>
            <person name="Jarett J.K."/>
            <person name="Geller-Mcgrath D.E."/>
            <person name="Sieber C.M."/>
            <person name="Emerson J.B."/>
            <person name="Anantharaman K."/>
            <person name="Thomas B.C."/>
            <person name="Malmstrom R."/>
            <person name="Stieglmeier M."/>
            <person name="Klingl A."/>
            <person name="Woyke T."/>
            <person name="Ryan C.M."/>
            <person name="Banfield J.F."/>
        </authorList>
    </citation>
    <scope>NUCLEOTIDE SEQUENCE [LARGE SCALE GENOMIC DNA]</scope>
    <source>
        <strain evidence="5">CG23_combo_of_CG06-09_8_20_14_all_41_10</strain>
    </source>
</reference>
<dbReference type="GO" id="GO:0006886">
    <property type="term" value="P:intracellular protein transport"/>
    <property type="evidence" value="ECO:0007669"/>
    <property type="project" value="InterPro"/>
</dbReference>
<feature type="domain" description="SecA family profile" evidence="4">
    <location>
        <begin position="14"/>
        <end position="165"/>
    </location>
</feature>
<dbReference type="PANTHER" id="PTHR30612:SF0">
    <property type="entry name" value="CHLOROPLAST PROTEIN-TRANSPORTING ATPASE"/>
    <property type="match status" value="1"/>
</dbReference>
<keyword evidence="2" id="KW-0653">Protein transport</keyword>
<dbReference type="GO" id="GO:0043952">
    <property type="term" value="P:protein transport by the Sec complex"/>
    <property type="evidence" value="ECO:0007669"/>
    <property type="project" value="TreeGrafter"/>
</dbReference>
<evidence type="ECO:0000313" key="6">
    <source>
        <dbReference type="Proteomes" id="UP000231292"/>
    </source>
</evidence>
<dbReference type="PROSITE" id="PS51196">
    <property type="entry name" value="SECA_MOTOR_DEAD"/>
    <property type="match status" value="1"/>
</dbReference>
<feature type="non-terminal residue" evidence="5">
    <location>
        <position position="165"/>
    </location>
</feature>
<dbReference type="GO" id="GO:0006605">
    <property type="term" value="P:protein targeting"/>
    <property type="evidence" value="ECO:0007669"/>
    <property type="project" value="InterPro"/>
</dbReference>
<keyword evidence="1" id="KW-1003">Cell membrane</keyword>
<dbReference type="SMART" id="SM00957">
    <property type="entry name" value="SecA_DEAD"/>
    <property type="match status" value="1"/>
</dbReference>
<evidence type="ECO:0000313" key="5">
    <source>
        <dbReference type="EMBL" id="PIP18681.1"/>
    </source>
</evidence>
<sequence length="165" mass="18709">MTCKKLLFSIFSKCKKLLCSIFSKQYRDERRLEPFVLKVNKLEEEIRVLPDDALPGKTSEFRERIDNGEQIEELLPEIIAVCREAARRALNMRHFDVQIMGGKILFEGKIAEMATGEGKTLVATLPAYATAVSGKHTTIVTVNDYLARRDSEWMGPVYRALGLTV</sequence>
<dbReference type="GO" id="GO:0031522">
    <property type="term" value="C:cell envelope Sec protein transport complex"/>
    <property type="evidence" value="ECO:0007669"/>
    <property type="project" value="TreeGrafter"/>
</dbReference>
<evidence type="ECO:0000256" key="1">
    <source>
        <dbReference type="ARBA" id="ARBA00022475"/>
    </source>
</evidence>
<dbReference type="InterPro" id="IPR027417">
    <property type="entry name" value="P-loop_NTPase"/>
</dbReference>
<dbReference type="GO" id="GO:0005886">
    <property type="term" value="C:plasma membrane"/>
    <property type="evidence" value="ECO:0007669"/>
    <property type="project" value="TreeGrafter"/>
</dbReference>
<gene>
    <name evidence="5" type="ORF">COX41_06930</name>
</gene>
<evidence type="ECO:0000259" key="4">
    <source>
        <dbReference type="PROSITE" id="PS51196"/>
    </source>
</evidence>
<dbReference type="GO" id="GO:0017038">
    <property type="term" value="P:protein import"/>
    <property type="evidence" value="ECO:0007669"/>
    <property type="project" value="InterPro"/>
</dbReference>
<evidence type="ECO:0000256" key="3">
    <source>
        <dbReference type="ARBA" id="ARBA00023010"/>
    </source>
</evidence>
<dbReference type="Proteomes" id="UP000231292">
    <property type="component" value="Unassembled WGS sequence"/>
</dbReference>
<dbReference type="PRINTS" id="PR00906">
    <property type="entry name" value="SECA"/>
</dbReference>
<dbReference type="EMBL" id="PCRK01000180">
    <property type="protein sequence ID" value="PIP18681.1"/>
    <property type="molecule type" value="Genomic_DNA"/>
</dbReference>
<dbReference type="InterPro" id="IPR011115">
    <property type="entry name" value="SecA_DEAD"/>
</dbReference>
<dbReference type="Gene3D" id="3.40.50.300">
    <property type="entry name" value="P-loop containing nucleotide triphosphate hydrolases"/>
    <property type="match status" value="1"/>
</dbReference>
<keyword evidence="1" id="KW-0472">Membrane</keyword>
<keyword evidence="3" id="KW-0811">Translocation</keyword>
<protein>
    <submittedName>
        <fullName evidence="5">Preprotein translocase subunit SecA</fullName>
    </submittedName>
</protein>
<comment type="caution">
    <text evidence="5">The sequence shown here is derived from an EMBL/GenBank/DDBJ whole genome shotgun (WGS) entry which is preliminary data.</text>
</comment>
<accession>A0A2G9YJH8</accession>
<dbReference type="InterPro" id="IPR014018">
    <property type="entry name" value="SecA_motor_DEAD"/>
</dbReference>
<dbReference type="GO" id="GO:0005524">
    <property type="term" value="F:ATP binding"/>
    <property type="evidence" value="ECO:0007669"/>
    <property type="project" value="InterPro"/>
</dbReference>
<dbReference type="PANTHER" id="PTHR30612">
    <property type="entry name" value="SECA INNER MEMBRANE COMPONENT OF SEC PROTEIN SECRETION SYSTEM"/>
    <property type="match status" value="1"/>
</dbReference>
<dbReference type="AlphaFoldDB" id="A0A2G9YJH8"/>
<dbReference type="GO" id="GO:0005829">
    <property type="term" value="C:cytosol"/>
    <property type="evidence" value="ECO:0007669"/>
    <property type="project" value="TreeGrafter"/>
</dbReference>
<name>A0A2G9YJH8_9BACT</name>
<dbReference type="InterPro" id="IPR000185">
    <property type="entry name" value="SecA"/>
</dbReference>
<proteinExistence type="predicted"/>
<dbReference type="Pfam" id="PF07517">
    <property type="entry name" value="SecA_DEAD"/>
    <property type="match status" value="1"/>
</dbReference>
<keyword evidence="2" id="KW-0813">Transport</keyword>
<dbReference type="SUPFAM" id="SSF52540">
    <property type="entry name" value="P-loop containing nucleoside triphosphate hydrolases"/>
    <property type="match status" value="1"/>
</dbReference>